<dbReference type="STRING" id="349095.SAMN05660299_02484"/>
<feature type="domain" description="PucR C-terminal helix-turn-helix" evidence="3">
    <location>
        <begin position="300"/>
        <end position="354"/>
    </location>
</feature>
<dbReference type="Pfam" id="PF05651">
    <property type="entry name" value="Diacid_rec"/>
    <property type="match status" value="1"/>
</dbReference>
<dbReference type="Pfam" id="PF17853">
    <property type="entry name" value="GGDEF_2"/>
    <property type="match status" value="1"/>
</dbReference>
<dbReference type="Proteomes" id="UP000199309">
    <property type="component" value="Unassembled WGS sequence"/>
</dbReference>
<dbReference type="OrthoDB" id="9792148at2"/>
<dbReference type="InterPro" id="IPR025736">
    <property type="entry name" value="PucR_C-HTH_dom"/>
</dbReference>
<accession>A0A1H0A9T5</accession>
<comment type="similarity">
    <text evidence="1">Belongs to the CdaR family.</text>
</comment>
<dbReference type="InterPro" id="IPR041522">
    <property type="entry name" value="CdaR_GGDEF"/>
</dbReference>
<evidence type="ECO:0000259" key="2">
    <source>
        <dbReference type="Pfam" id="PF05651"/>
    </source>
</evidence>
<dbReference type="PANTHER" id="PTHR33744:SF16">
    <property type="entry name" value="CARBOHYDRATE DIACID REGULATOR"/>
    <property type="match status" value="1"/>
</dbReference>
<name>A0A1H0A9T5_9FIRM</name>
<dbReference type="InterPro" id="IPR008599">
    <property type="entry name" value="Diacid_rec"/>
</dbReference>
<dbReference type="Gene3D" id="1.10.10.2840">
    <property type="entry name" value="PucR C-terminal helix-turn-helix domain"/>
    <property type="match status" value="1"/>
</dbReference>
<evidence type="ECO:0000259" key="4">
    <source>
        <dbReference type="Pfam" id="PF17853"/>
    </source>
</evidence>
<keyword evidence="6" id="KW-1185">Reference proteome</keyword>
<dbReference type="PANTHER" id="PTHR33744">
    <property type="entry name" value="CARBOHYDRATE DIACID REGULATOR"/>
    <property type="match status" value="1"/>
</dbReference>
<protein>
    <submittedName>
        <fullName evidence="5">Carbohydrate diacid regulator</fullName>
    </submittedName>
</protein>
<dbReference type="RefSeq" id="WP_091652462.1">
    <property type="nucleotide sequence ID" value="NZ_FNHQ01000036.1"/>
</dbReference>
<dbReference type="AlphaFoldDB" id="A0A1H0A9T5"/>
<evidence type="ECO:0000259" key="3">
    <source>
        <dbReference type="Pfam" id="PF13556"/>
    </source>
</evidence>
<dbReference type="EMBL" id="FNHQ01000036">
    <property type="protein sequence ID" value="SDN30014.1"/>
    <property type="molecule type" value="Genomic_DNA"/>
</dbReference>
<feature type="domain" description="CdaR GGDEF-like" evidence="4">
    <location>
        <begin position="173"/>
        <end position="253"/>
    </location>
</feature>
<dbReference type="Pfam" id="PF13556">
    <property type="entry name" value="HTH_30"/>
    <property type="match status" value="1"/>
</dbReference>
<reference evidence="5 6" key="1">
    <citation type="submission" date="2016-10" db="EMBL/GenBank/DDBJ databases">
        <authorList>
            <person name="de Groot N.N."/>
        </authorList>
    </citation>
    <scope>NUCLEOTIDE SEQUENCE [LARGE SCALE GENOMIC DNA]</scope>
    <source>
        <strain evidence="5 6">DSM 16981</strain>
    </source>
</reference>
<sequence length="357" mass="41336">MVRINVDFAQQIVDSAKTIVGWNVNFIDPQGIILASTDSKRIGTYHEAGHLAARTRQTRTVYHKDEYKGSNSGINYPITMNDQVVGVIGITGEPNVVGQYGFLLTKICEVFMKEYLLEIQSYDDQQRVGKLVMALLYHDLEGIQQIMGDADILADEKYVAISYMLDCLGDGQIQRQIERNITEDLQKLELPLHVHIYPNMVVCLVPESKYKKWKQRVTAWETDFSPKLYIGVGTWEAVRHIYLSYRFSRMAMKYAKEHQFFCMFAENMNLELLLQSIDEQVQRQYVEKVCAALNAEEFQLLQNYFKNELSLQSTANEMMIHKNTLQYRLKQIYVKTGLDPRKFTDAVVLYIGVHLKK</sequence>
<feature type="domain" description="Putative sugar diacid recognition" evidence="2">
    <location>
        <begin position="6"/>
        <end position="134"/>
    </location>
</feature>
<dbReference type="InterPro" id="IPR042070">
    <property type="entry name" value="PucR_C-HTH_sf"/>
</dbReference>
<organism evidence="5 6">
    <name type="scientific">Megasphaera paucivorans</name>
    <dbReference type="NCBI Taxonomy" id="349095"/>
    <lineage>
        <taxon>Bacteria</taxon>
        <taxon>Bacillati</taxon>
        <taxon>Bacillota</taxon>
        <taxon>Negativicutes</taxon>
        <taxon>Veillonellales</taxon>
        <taxon>Veillonellaceae</taxon>
        <taxon>Megasphaera</taxon>
    </lineage>
</organism>
<proteinExistence type="inferred from homology"/>
<gene>
    <name evidence="5" type="ORF">SAMN05660299_02484</name>
</gene>
<evidence type="ECO:0000313" key="6">
    <source>
        <dbReference type="Proteomes" id="UP000199309"/>
    </source>
</evidence>
<evidence type="ECO:0000313" key="5">
    <source>
        <dbReference type="EMBL" id="SDN30014.1"/>
    </source>
</evidence>
<dbReference type="InterPro" id="IPR051448">
    <property type="entry name" value="CdaR-like_regulators"/>
</dbReference>
<evidence type="ECO:0000256" key="1">
    <source>
        <dbReference type="ARBA" id="ARBA00006754"/>
    </source>
</evidence>